<reference evidence="2" key="1">
    <citation type="journal article" date="2022" name="bioRxiv">
        <title>Sequencing and chromosome-scale assembly of the giantPleurodeles waltlgenome.</title>
        <authorList>
            <person name="Brown T."/>
            <person name="Elewa A."/>
            <person name="Iarovenko S."/>
            <person name="Subramanian E."/>
            <person name="Araus A.J."/>
            <person name="Petzold A."/>
            <person name="Susuki M."/>
            <person name="Suzuki K.-i.T."/>
            <person name="Hayashi T."/>
            <person name="Toyoda A."/>
            <person name="Oliveira C."/>
            <person name="Osipova E."/>
            <person name="Leigh N.D."/>
            <person name="Simon A."/>
            <person name="Yun M.H."/>
        </authorList>
    </citation>
    <scope>NUCLEOTIDE SEQUENCE</scope>
    <source>
        <strain evidence="2">20211129_DDA</strain>
        <tissue evidence="2">Liver</tissue>
    </source>
</reference>
<evidence type="ECO:0000313" key="3">
    <source>
        <dbReference type="Proteomes" id="UP001066276"/>
    </source>
</evidence>
<proteinExistence type="predicted"/>
<dbReference type="EMBL" id="JANPWB010000006">
    <property type="protein sequence ID" value="KAJ1177495.1"/>
    <property type="molecule type" value="Genomic_DNA"/>
</dbReference>
<evidence type="ECO:0000256" key="1">
    <source>
        <dbReference type="SAM" id="MobiDB-lite"/>
    </source>
</evidence>
<sequence>MTTENIVPIGDERTTEDTETYVPGGDGRNPGPKTSEVPYGDGRSGPREGVERYNPLRFWRSVASPGAWKWPGEG</sequence>
<comment type="caution">
    <text evidence="2">The sequence shown here is derived from an EMBL/GenBank/DDBJ whole genome shotgun (WGS) entry which is preliminary data.</text>
</comment>
<dbReference type="Proteomes" id="UP001066276">
    <property type="component" value="Chromosome 3_2"/>
</dbReference>
<accession>A0AAV7TMM5</accession>
<feature type="region of interest" description="Disordered" evidence="1">
    <location>
        <begin position="1"/>
        <end position="49"/>
    </location>
</feature>
<gene>
    <name evidence="2" type="ORF">NDU88_002750</name>
</gene>
<organism evidence="2 3">
    <name type="scientific">Pleurodeles waltl</name>
    <name type="common">Iberian ribbed newt</name>
    <dbReference type="NCBI Taxonomy" id="8319"/>
    <lineage>
        <taxon>Eukaryota</taxon>
        <taxon>Metazoa</taxon>
        <taxon>Chordata</taxon>
        <taxon>Craniata</taxon>
        <taxon>Vertebrata</taxon>
        <taxon>Euteleostomi</taxon>
        <taxon>Amphibia</taxon>
        <taxon>Batrachia</taxon>
        <taxon>Caudata</taxon>
        <taxon>Salamandroidea</taxon>
        <taxon>Salamandridae</taxon>
        <taxon>Pleurodelinae</taxon>
        <taxon>Pleurodeles</taxon>
    </lineage>
</organism>
<name>A0AAV7TMM5_PLEWA</name>
<dbReference type="AlphaFoldDB" id="A0AAV7TMM5"/>
<keyword evidence="3" id="KW-1185">Reference proteome</keyword>
<evidence type="ECO:0000313" key="2">
    <source>
        <dbReference type="EMBL" id="KAJ1177495.1"/>
    </source>
</evidence>
<protein>
    <submittedName>
        <fullName evidence="2">Uncharacterized protein</fullName>
    </submittedName>
</protein>